<name>A0A533Q7G7_9BACT</name>
<dbReference type="EMBL" id="SULG01000135">
    <property type="protein sequence ID" value="TLD40079.1"/>
    <property type="molecule type" value="Genomic_DNA"/>
</dbReference>
<evidence type="ECO:0000313" key="2">
    <source>
        <dbReference type="Proteomes" id="UP000319783"/>
    </source>
</evidence>
<dbReference type="Proteomes" id="UP000319783">
    <property type="component" value="Unassembled WGS sequence"/>
</dbReference>
<sequence>MISKNSLVGFSVIVYLFAGSNLSCEPPVETANTTVISSG</sequence>
<gene>
    <name evidence="1" type="ORF">JETT_3655</name>
</gene>
<organism evidence="1 2">
    <name type="scientific">Candidatus Jettenia ecosi</name>
    <dbReference type="NCBI Taxonomy" id="2494326"/>
    <lineage>
        <taxon>Bacteria</taxon>
        <taxon>Pseudomonadati</taxon>
        <taxon>Planctomycetota</taxon>
        <taxon>Candidatus Brocadiia</taxon>
        <taxon>Candidatus Brocadiales</taxon>
        <taxon>Candidatus Brocadiaceae</taxon>
        <taxon>Candidatus Jettenia</taxon>
    </lineage>
</organism>
<accession>A0A533Q7G7</accession>
<proteinExistence type="predicted"/>
<protein>
    <submittedName>
        <fullName evidence="1">Uncharacterized protein</fullName>
    </submittedName>
</protein>
<comment type="caution">
    <text evidence="1">The sequence shown here is derived from an EMBL/GenBank/DDBJ whole genome shotgun (WGS) entry which is preliminary data.</text>
</comment>
<dbReference type="AlphaFoldDB" id="A0A533Q7G7"/>
<evidence type="ECO:0000313" key="1">
    <source>
        <dbReference type="EMBL" id="TLD40079.1"/>
    </source>
</evidence>
<reference evidence="1 2" key="1">
    <citation type="submission" date="2019-04" db="EMBL/GenBank/DDBJ databases">
        <title>Genome of a novel bacterium Candidatus Jettenia ecosi reconstructed from metagenome of an anammox bioreactor.</title>
        <authorList>
            <person name="Mardanov A.V."/>
            <person name="Beletsky A.V."/>
            <person name="Ravin N.V."/>
            <person name="Botchkova E.A."/>
            <person name="Litti Y.V."/>
            <person name="Nozhevnikova A.N."/>
        </authorList>
    </citation>
    <scope>NUCLEOTIDE SEQUENCE [LARGE SCALE GENOMIC DNA]</scope>
    <source>
        <strain evidence="1">J2</strain>
    </source>
</reference>